<protein>
    <submittedName>
        <fullName evidence="2">Membrane protein</fullName>
    </submittedName>
</protein>
<evidence type="ECO:0000313" key="3">
    <source>
        <dbReference type="Proteomes" id="UP000030949"/>
    </source>
</evidence>
<feature type="transmembrane region" description="Helical" evidence="1">
    <location>
        <begin position="151"/>
        <end position="173"/>
    </location>
</feature>
<name>A0A0B1ZBW0_9PSED</name>
<reference evidence="3" key="1">
    <citation type="submission" date="2015-03" db="EMBL/GenBank/DDBJ databases">
        <title>Pseudomonas frederiksbergensis hydrocarbon degrader.</title>
        <authorList>
            <person name="Brown L.M."/>
            <person name="Ruiz O.N."/>
            <person name="Mueller S."/>
            <person name="Gunasekera T.S."/>
        </authorList>
    </citation>
    <scope>NUCLEOTIDE SEQUENCE [LARGE SCALE GENOMIC DNA]</scope>
    <source>
        <strain evidence="3">SI8</strain>
    </source>
</reference>
<dbReference type="Pfam" id="PF14348">
    <property type="entry name" value="DtrJ-like"/>
    <property type="match status" value="1"/>
</dbReference>
<dbReference type="EMBL" id="JQGJ01000001">
    <property type="protein sequence ID" value="KHK66681.1"/>
    <property type="molecule type" value="Genomic_DNA"/>
</dbReference>
<dbReference type="RefSeq" id="WP_039588673.1">
    <property type="nucleotide sequence ID" value="NZ_JQGJ02000002.1"/>
</dbReference>
<keyword evidence="1" id="KW-1133">Transmembrane helix</keyword>
<dbReference type="InterPro" id="IPR022266">
    <property type="entry name" value="DtrJ-like"/>
</dbReference>
<evidence type="ECO:0000313" key="2">
    <source>
        <dbReference type="EMBL" id="KHK66681.1"/>
    </source>
</evidence>
<comment type="caution">
    <text evidence="2">The sequence shown here is derived from an EMBL/GenBank/DDBJ whole genome shotgun (WGS) entry which is preliminary data.</text>
</comment>
<organism evidence="2 3">
    <name type="scientific">Pseudomonas frederiksbergensis</name>
    <dbReference type="NCBI Taxonomy" id="104087"/>
    <lineage>
        <taxon>Bacteria</taxon>
        <taxon>Pseudomonadati</taxon>
        <taxon>Pseudomonadota</taxon>
        <taxon>Gammaproteobacteria</taxon>
        <taxon>Pseudomonadales</taxon>
        <taxon>Pseudomonadaceae</taxon>
        <taxon>Pseudomonas</taxon>
    </lineage>
</organism>
<dbReference type="AlphaFoldDB" id="A0A0B1ZBW0"/>
<feature type="transmembrane region" description="Helical" evidence="1">
    <location>
        <begin position="194"/>
        <end position="212"/>
    </location>
</feature>
<feature type="transmembrane region" description="Helical" evidence="1">
    <location>
        <begin position="122"/>
        <end position="145"/>
    </location>
</feature>
<keyword evidence="1" id="KW-0812">Transmembrane</keyword>
<keyword evidence="1" id="KW-0472">Membrane</keyword>
<feature type="transmembrane region" description="Helical" evidence="1">
    <location>
        <begin position="20"/>
        <end position="53"/>
    </location>
</feature>
<accession>A0A0B1ZBW0</accession>
<gene>
    <name evidence="2" type="ORF">JZ00_02235</name>
</gene>
<dbReference type="NCBIfam" id="TIGR03747">
    <property type="entry name" value="conj_TIGR03747"/>
    <property type="match status" value="1"/>
</dbReference>
<feature type="transmembrane region" description="Helical" evidence="1">
    <location>
        <begin position="218"/>
        <end position="240"/>
    </location>
</feature>
<dbReference type="Proteomes" id="UP000030949">
    <property type="component" value="Unassembled WGS sequence"/>
</dbReference>
<dbReference type="OrthoDB" id="8443503at2"/>
<sequence length="244" mass="27429">MATSVQNTPPQQPIQRPGLIISAISLVLRIIGLLMASLLFSILIEFAGLLLFWSDQGWRHSQAMLTSELGWLSEHFKSSLIIQQPGQTIGQWLDFLNQWLLVKTGFADFAQQARVSSQGNGFWSWINQLYVSIEDFVLAAVYVAFTFVVRLTILVMATPLFLLASFTGFVDGLMRRDLRKFGAGRESSFVYHRAKRAVFPLLIVPWIIYLSLPFSLNPIAFFLPCAMMLGIATAITAATFKKYI</sequence>
<evidence type="ECO:0000256" key="1">
    <source>
        <dbReference type="SAM" id="Phobius"/>
    </source>
</evidence>
<proteinExistence type="predicted"/>